<dbReference type="InterPro" id="IPR001534">
    <property type="entry name" value="Transthyretin-like"/>
</dbReference>
<sequence>MRVLIFSFVLSSCYCLNSMIPRWQTAGARGFLLCNGKPAARAFMLLCQRRFFSIKCLDVAAADKNGFFKISGTIFEISMNPQLRIYSCCNRKCDGLNPKIKEVCIYIPPKYIRGGKKVW</sequence>
<evidence type="ECO:0000256" key="5">
    <source>
        <dbReference type="SAM" id="SignalP"/>
    </source>
</evidence>
<reference evidence="6" key="1">
    <citation type="submission" date="2023-07" db="EMBL/GenBank/DDBJ databases">
        <authorList>
            <consortium name="CYATHOMIX"/>
        </authorList>
    </citation>
    <scope>NUCLEOTIDE SEQUENCE</scope>
    <source>
        <strain evidence="6">N/A</strain>
    </source>
</reference>
<name>A0AA36HCC1_CYLNA</name>
<comment type="caution">
    <text evidence="6">The sequence shown here is derived from an EMBL/GenBank/DDBJ whole genome shotgun (WGS) entry which is preliminary data.</text>
</comment>
<feature type="signal peptide" evidence="5">
    <location>
        <begin position="1"/>
        <end position="15"/>
    </location>
</feature>
<dbReference type="PANTHER" id="PTHR21700">
    <property type="entry name" value="TRANSTHYRETIN-LIKE FAMILY PROTEIN-RELATED"/>
    <property type="match status" value="1"/>
</dbReference>
<dbReference type="AlphaFoldDB" id="A0AA36HCC1"/>
<evidence type="ECO:0000313" key="7">
    <source>
        <dbReference type="Proteomes" id="UP001176961"/>
    </source>
</evidence>
<proteinExistence type="inferred from homology"/>
<evidence type="ECO:0000256" key="3">
    <source>
        <dbReference type="ARBA" id="ARBA00022525"/>
    </source>
</evidence>
<keyword evidence="4 5" id="KW-0732">Signal</keyword>
<evidence type="ECO:0000256" key="1">
    <source>
        <dbReference type="ARBA" id="ARBA00004613"/>
    </source>
</evidence>
<dbReference type="Proteomes" id="UP001176961">
    <property type="component" value="Unassembled WGS sequence"/>
</dbReference>
<feature type="chain" id="PRO_5041245165" description="Transthyretin-like family protein" evidence="5">
    <location>
        <begin position="16"/>
        <end position="119"/>
    </location>
</feature>
<comment type="subcellular location">
    <subcellularLocation>
        <location evidence="1">Secreted</location>
    </subcellularLocation>
</comment>
<gene>
    <name evidence="6" type="ORF">CYNAS_LOCUS19356</name>
</gene>
<evidence type="ECO:0000256" key="4">
    <source>
        <dbReference type="ARBA" id="ARBA00022729"/>
    </source>
</evidence>
<evidence type="ECO:0008006" key="8">
    <source>
        <dbReference type="Google" id="ProtNLM"/>
    </source>
</evidence>
<dbReference type="Gene3D" id="2.60.40.3330">
    <property type="match status" value="1"/>
</dbReference>
<protein>
    <recommendedName>
        <fullName evidence="8">Transthyretin-like family protein</fullName>
    </recommendedName>
</protein>
<keyword evidence="7" id="KW-1185">Reference proteome</keyword>
<dbReference type="EMBL" id="CATQJL010000316">
    <property type="protein sequence ID" value="CAJ0607373.1"/>
    <property type="molecule type" value="Genomic_DNA"/>
</dbReference>
<dbReference type="GO" id="GO:0009986">
    <property type="term" value="C:cell surface"/>
    <property type="evidence" value="ECO:0007669"/>
    <property type="project" value="InterPro"/>
</dbReference>
<dbReference type="Pfam" id="PF01060">
    <property type="entry name" value="TTR-52"/>
    <property type="match status" value="1"/>
</dbReference>
<evidence type="ECO:0000256" key="2">
    <source>
        <dbReference type="ARBA" id="ARBA00010112"/>
    </source>
</evidence>
<organism evidence="6 7">
    <name type="scientific">Cylicocyclus nassatus</name>
    <name type="common">Nematode worm</name>
    <dbReference type="NCBI Taxonomy" id="53992"/>
    <lineage>
        <taxon>Eukaryota</taxon>
        <taxon>Metazoa</taxon>
        <taxon>Ecdysozoa</taxon>
        <taxon>Nematoda</taxon>
        <taxon>Chromadorea</taxon>
        <taxon>Rhabditida</taxon>
        <taxon>Rhabditina</taxon>
        <taxon>Rhabditomorpha</taxon>
        <taxon>Strongyloidea</taxon>
        <taxon>Strongylidae</taxon>
        <taxon>Cylicocyclus</taxon>
    </lineage>
</organism>
<comment type="similarity">
    <text evidence="2">Belongs to the nematode transthyretin-like family.</text>
</comment>
<keyword evidence="3" id="KW-0964">Secreted</keyword>
<dbReference type="InterPro" id="IPR038479">
    <property type="entry name" value="Transthyretin-like_sf"/>
</dbReference>
<accession>A0AA36HCC1</accession>
<feature type="non-terminal residue" evidence="6">
    <location>
        <position position="119"/>
    </location>
</feature>
<evidence type="ECO:0000313" key="6">
    <source>
        <dbReference type="EMBL" id="CAJ0607373.1"/>
    </source>
</evidence>
<dbReference type="GO" id="GO:0005576">
    <property type="term" value="C:extracellular region"/>
    <property type="evidence" value="ECO:0007669"/>
    <property type="project" value="UniProtKB-SubCell"/>
</dbReference>